<keyword evidence="2" id="KW-1185">Reference proteome</keyword>
<dbReference type="EMBL" id="CM056796">
    <property type="protein sequence ID" value="KAJ8713978.1"/>
    <property type="molecule type" value="Genomic_DNA"/>
</dbReference>
<comment type="caution">
    <text evidence="1">The sequence shown here is derived from an EMBL/GenBank/DDBJ whole genome shotgun (WGS) entry which is preliminary data.</text>
</comment>
<evidence type="ECO:0000313" key="2">
    <source>
        <dbReference type="Proteomes" id="UP001231649"/>
    </source>
</evidence>
<name>A0ACC2QEQ1_9NEOP</name>
<gene>
    <name evidence="1" type="ORF">PYW08_007598</name>
</gene>
<evidence type="ECO:0000313" key="1">
    <source>
        <dbReference type="EMBL" id="KAJ8713978.1"/>
    </source>
</evidence>
<sequence length="403" mass="43959">MFKLMITVTVILQLLLQTECLYVGDSCLTDGELGICTPLLQCGPIIDEVRRAGNPIPPHMRMKLQKLTCGYQFNDPMVCCVSASSTEPTERPSTQNFIIGSDSDNVEPYTRATPGNQNEPIGVETHPNLGLLPIQCGNIDSDRLIGGTRTQLFEMPWMVLLSYESARGSQLNCGGTLINEWYILTAAHCVAFLGNRLQLNGVILGEHDIRQDPDCEMSDDTEFCAPKIENVSIAEVVAHPGYTRQSLVDDVALIRLAKPANFTLPSMKALCLPITKKLQLETLQGQNANVAGWGVTEEGLQSPVLQSVELPIMSTEECTKAYRGSIQVKETQLCAGGVKGKDSCAGDSGGPLMFPGSYGKYGVRYVQRGIVSFGLKMCGLGGYPGVYTNIAYYMKWILDNMHS</sequence>
<organism evidence="1 2">
    <name type="scientific">Mythimna loreyi</name>
    <dbReference type="NCBI Taxonomy" id="667449"/>
    <lineage>
        <taxon>Eukaryota</taxon>
        <taxon>Metazoa</taxon>
        <taxon>Ecdysozoa</taxon>
        <taxon>Arthropoda</taxon>
        <taxon>Hexapoda</taxon>
        <taxon>Insecta</taxon>
        <taxon>Pterygota</taxon>
        <taxon>Neoptera</taxon>
        <taxon>Endopterygota</taxon>
        <taxon>Lepidoptera</taxon>
        <taxon>Glossata</taxon>
        <taxon>Ditrysia</taxon>
        <taxon>Noctuoidea</taxon>
        <taxon>Noctuidae</taxon>
        <taxon>Noctuinae</taxon>
        <taxon>Hadenini</taxon>
        <taxon>Mythimna</taxon>
    </lineage>
</organism>
<accession>A0ACC2QEQ1</accession>
<reference evidence="1" key="1">
    <citation type="submission" date="2023-03" db="EMBL/GenBank/DDBJ databases">
        <title>Chromosome-level genomes of two armyworms, Mythimna separata and Mythimna loreyi, provide insights into the biosynthesis and reception of sex pheromones.</title>
        <authorList>
            <person name="Zhao H."/>
        </authorList>
    </citation>
    <scope>NUCLEOTIDE SEQUENCE</scope>
    <source>
        <strain evidence="1">BeijingLab</strain>
    </source>
</reference>
<proteinExistence type="predicted"/>
<dbReference type="Proteomes" id="UP001231649">
    <property type="component" value="Chromosome 20"/>
</dbReference>
<protein>
    <submittedName>
        <fullName evidence="1">Uncharacterized protein</fullName>
    </submittedName>
</protein>